<dbReference type="InterPro" id="IPR043128">
    <property type="entry name" value="Rev_trsase/Diguanyl_cyclase"/>
</dbReference>
<evidence type="ECO:0000313" key="9">
    <source>
        <dbReference type="Proteomes" id="UP000765509"/>
    </source>
</evidence>
<keyword evidence="4" id="KW-0255">Endonuclease</keyword>
<dbReference type="EMBL" id="AVOT02001423">
    <property type="protein sequence ID" value="MBW0466881.1"/>
    <property type="molecule type" value="Genomic_DNA"/>
</dbReference>
<organism evidence="8 9">
    <name type="scientific">Austropuccinia psidii MF-1</name>
    <dbReference type="NCBI Taxonomy" id="1389203"/>
    <lineage>
        <taxon>Eukaryota</taxon>
        <taxon>Fungi</taxon>
        <taxon>Dikarya</taxon>
        <taxon>Basidiomycota</taxon>
        <taxon>Pucciniomycotina</taxon>
        <taxon>Pucciniomycetes</taxon>
        <taxon>Pucciniales</taxon>
        <taxon>Sphaerophragmiaceae</taxon>
        <taxon>Austropuccinia</taxon>
    </lineage>
</organism>
<gene>
    <name evidence="8" type="ORF">O181_006596</name>
</gene>
<dbReference type="GO" id="GO:0016787">
    <property type="term" value="F:hydrolase activity"/>
    <property type="evidence" value="ECO:0007669"/>
    <property type="project" value="UniProtKB-KW"/>
</dbReference>
<dbReference type="PANTHER" id="PTHR37984:SF5">
    <property type="entry name" value="PROTEIN NYNRIN-LIKE"/>
    <property type="match status" value="1"/>
</dbReference>
<keyword evidence="3" id="KW-0540">Nuclease</keyword>
<evidence type="ECO:0000256" key="6">
    <source>
        <dbReference type="ARBA" id="ARBA00022918"/>
    </source>
</evidence>
<dbReference type="Pfam" id="PF17917">
    <property type="entry name" value="RT_RNaseH"/>
    <property type="match status" value="1"/>
</dbReference>
<dbReference type="InterPro" id="IPR041373">
    <property type="entry name" value="RT_RNaseH"/>
</dbReference>
<dbReference type="GO" id="GO:0004519">
    <property type="term" value="F:endonuclease activity"/>
    <property type="evidence" value="ECO:0007669"/>
    <property type="project" value="UniProtKB-KW"/>
</dbReference>
<protein>
    <recommendedName>
        <fullName evidence="7">Reverse transcriptase RNase H-like domain-containing protein</fullName>
    </recommendedName>
</protein>
<dbReference type="InterPro" id="IPR043502">
    <property type="entry name" value="DNA/RNA_pol_sf"/>
</dbReference>
<keyword evidence="6" id="KW-0695">RNA-directed DNA polymerase</keyword>
<keyword evidence="5" id="KW-0378">Hydrolase</keyword>
<feature type="domain" description="Reverse transcriptase RNase H-like" evidence="7">
    <location>
        <begin position="368"/>
        <end position="470"/>
    </location>
</feature>
<comment type="caution">
    <text evidence="8">The sequence shown here is derived from an EMBL/GenBank/DDBJ whole genome shotgun (WGS) entry which is preliminary data.</text>
</comment>
<evidence type="ECO:0000256" key="3">
    <source>
        <dbReference type="ARBA" id="ARBA00022722"/>
    </source>
</evidence>
<name>A0A9Q3BL69_9BASI</name>
<evidence type="ECO:0000259" key="7">
    <source>
        <dbReference type="Pfam" id="PF17917"/>
    </source>
</evidence>
<dbReference type="InterPro" id="IPR050951">
    <property type="entry name" value="Retrovirus_Pol_polyprotein"/>
</dbReference>
<dbReference type="OrthoDB" id="2507294at2759"/>
<dbReference type="Gene3D" id="3.30.70.270">
    <property type="match status" value="1"/>
</dbReference>
<proteinExistence type="predicted"/>
<keyword evidence="1" id="KW-0808">Transferase</keyword>
<keyword evidence="9" id="KW-1185">Reference proteome</keyword>
<dbReference type="Proteomes" id="UP000765509">
    <property type="component" value="Unassembled WGS sequence"/>
</dbReference>
<dbReference type="AlphaFoldDB" id="A0A9Q3BL69"/>
<evidence type="ECO:0000256" key="2">
    <source>
        <dbReference type="ARBA" id="ARBA00022695"/>
    </source>
</evidence>
<evidence type="ECO:0000313" key="8">
    <source>
        <dbReference type="EMBL" id="MBW0466881.1"/>
    </source>
</evidence>
<evidence type="ECO:0000256" key="1">
    <source>
        <dbReference type="ARBA" id="ARBA00022679"/>
    </source>
</evidence>
<sequence length="472" mass="53984">MSEFVIHREILRKCEGDLDNAVKSRTTEQSPAKDIINILEEVTTRTIIGSIRVNLKTRFNTPWKDSADRNSKENSNNIKYKSADVMRKCHICQSTTHLDNACPKKGKMNEIDIEKEPDVENDEVNEYNSDDKSSIVSESSKEIKNINSTFKITESFSDFPQLTNGQLDLSKIQDAQLMKTKPNRGKGYTSDQLFPIDDIKFNSASNPIKALGIFGTIVIFPQINGNLRITVELVVMENCSSTHFIFGNDYLIMYGIDLNNNKDRYFTIGDNNCQKFAFIPLKRQITVNKVSPVNSELEKFKSEQLNEAQISLHLTEPLVHIDDLASIARPLYKLCDKDTFFEMIVDRVKAFDSLRQALTTPPLLLMPDFKLPFKLYIDTSGDGLCPALHQFQTMNDKPVEGPICFISRQIKPTEARYRGSQMDCLCLFWSLEKLNYFLEGWVFEVITDCTAVKSLLNIKTPNRHMLRWKIAI</sequence>
<evidence type="ECO:0000256" key="5">
    <source>
        <dbReference type="ARBA" id="ARBA00022801"/>
    </source>
</evidence>
<keyword evidence="2" id="KW-0548">Nucleotidyltransferase</keyword>
<dbReference type="GO" id="GO:0003964">
    <property type="term" value="F:RNA-directed DNA polymerase activity"/>
    <property type="evidence" value="ECO:0007669"/>
    <property type="project" value="UniProtKB-KW"/>
</dbReference>
<reference evidence="8" key="1">
    <citation type="submission" date="2021-03" db="EMBL/GenBank/DDBJ databases">
        <title>Draft genome sequence of rust myrtle Austropuccinia psidii MF-1, a brazilian biotype.</title>
        <authorList>
            <person name="Quecine M.C."/>
            <person name="Pachon D.M.R."/>
            <person name="Bonatelli M.L."/>
            <person name="Correr F.H."/>
            <person name="Franceschini L.M."/>
            <person name="Leite T.F."/>
            <person name="Margarido G.R.A."/>
            <person name="Almeida C.A."/>
            <person name="Ferrarezi J.A."/>
            <person name="Labate C.A."/>
        </authorList>
    </citation>
    <scope>NUCLEOTIDE SEQUENCE</scope>
    <source>
        <strain evidence="8">MF-1</strain>
    </source>
</reference>
<accession>A0A9Q3BL69</accession>
<dbReference type="SUPFAM" id="SSF56672">
    <property type="entry name" value="DNA/RNA polymerases"/>
    <property type="match status" value="1"/>
</dbReference>
<evidence type="ECO:0000256" key="4">
    <source>
        <dbReference type="ARBA" id="ARBA00022759"/>
    </source>
</evidence>
<dbReference type="PANTHER" id="PTHR37984">
    <property type="entry name" value="PROTEIN CBG26694"/>
    <property type="match status" value="1"/>
</dbReference>